<reference evidence="9 10" key="1">
    <citation type="submission" date="2023-03" db="EMBL/GenBank/DDBJ databases">
        <title>Halomonas sp. nov., isolated from Korean tranditional fermented seafood 'Jeotgal'.</title>
        <authorList>
            <person name="Kim B."/>
            <person name="Shin N.-R."/>
        </authorList>
    </citation>
    <scope>NUCLEOTIDE SEQUENCE [LARGE SCALE GENOMIC DNA]</scope>
    <source>
        <strain evidence="9 10">SG2L-4</strain>
    </source>
</reference>
<dbReference type="PANTHER" id="PTHR42953">
    <property type="entry name" value="HIGH-AFFINITY ZINC UPTAKE SYSTEM PROTEIN ZNUA-RELATED"/>
    <property type="match status" value="1"/>
</dbReference>
<name>A0ABY9Z328_9GAMM</name>
<evidence type="ECO:0000313" key="10">
    <source>
        <dbReference type="Proteomes" id="UP001301869"/>
    </source>
</evidence>
<dbReference type="InterPro" id="IPR006127">
    <property type="entry name" value="ZnuA-like"/>
</dbReference>
<dbReference type="SUPFAM" id="SSF53807">
    <property type="entry name" value="Helical backbone' metal receptor"/>
    <property type="match status" value="1"/>
</dbReference>
<dbReference type="Gene3D" id="3.40.50.1980">
    <property type="entry name" value="Nitrogenase molybdenum iron protein domain"/>
    <property type="match status" value="2"/>
</dbReference>
<evidence type="ECO:0000256" key="2">
    <source>
        <dbReference type="ARBA" id="ARBA00011028"/>
    </source>
</evidence>
<protein>
    <submittedName>
        <fullName evidence="9">Zinc ABC transporter substrate-binding protein</fullName>
    </submittedName>
</protein>
<keyword evidence="4" id="KW-0479">Metal-binding</keyword>
<gene>
    <name evidence="9" type="ORF">P1P91_02745</name>
</gene>
<accession>A0ABY9Z328</accession>
<feature type="signal peptide" evidence="8">
    <location>
        <begin position="1"/>
        <end position="28"/>
    </location>
</feature>
<dbReference type="InterPro" id="IPR006128">
    <property type="entry name" value="Lipoprotein_PsaA-like"/>
</dbReference>
<evidence type="ECO:0000256" key="4">
    <source>
        <dbReference type="ARBA" id="ARBA00022723"/>
    </source>
</evidence>
<dbReference type="EMBL" id="CP119391">
    <property type="protein sequence ID" value="WNK20623.1"/>
    <property type="molecule type" value="Genomic_DNA"/>
</dbReference>
<keyword evidence="7" id="KW-0175">Coiled coil</keyword>
<evidence type="ECO:0000256" key="7">
    <source>
        <dbReference type="SAM" id="Coils"/>
    </source>
</evidence>
<comment type="subcellular location">
    <subcellularLocation>
        <location evidence="1">Cell envelope</location>
    </subcellularLocation>
</comment>
<dbReference type="InterPro" id="IPR006129">
    <property type="entry name" value="AdhesinB"/>
</dbReference>
<comment type="similarity">
    <text evidence="2 6">Belongs to the bacterial solute-binding protein 9 family.</text>
</comment>
<dbReference type="PRINTS" id="PR00691">
    <property type="entry name" value="ADHESINB"/>
</dbReference>
<dbReference type="RefSeq" id="WP_311884361.1">
    <property type="nucleotide sequence ID" value="NZ_CP119391.1"/>
</dbReference>
<proteinExistence type="inferred from homology"/>
<feature type="chain" id="PRO_5045151834" evidence="8">
    <location>
        <begin position="29"/>
        <end position="317"/>
    </location>
</feature>
<evidence type="ECO:0000256" key="5">
    <source>
        <dbReference type="ARBA" id="ARBA00022729"/>
    </source>
</evidence>
<dbReference type="Pfam" id="PF01297">
    <property type="entry name" value="ZnuA"/>
    <property type="match status" value="1"/>
</dbReference>
<organism evidence="9 10">
    <name type="scientific">Halomonas piscis</name>
    <dbReference type="NCBI Taxonomy" id="3031727"/>
    <lineage>
        <taxon>Bacteria</taxon>
        <taxon>Pseudomonadati</taxon>
        <taxon>Pseudomonadota</taxon>
        <taxon>Gammaproteobacteria</taxon>
        <taxon>Oceanospirillales</taxon>
        <taxon>Halomonadaceae</taxon>
        <taxon>Halomonas</taxon>
    </lineage>
</organism>
<sequence length="317" mass="35074">MNVHLPMRYLRLSLMGLTLIASAGHAAANEGKVQAVGSFTIVSDIVEQVGGDRVDVYNIIKSGNDPHEWDPSPRDTKKTADADAVFYFGWNLEGIEGDSARYNWVRKLLRSVDKDPDAVFTLSDGIEQKKIGIVEKNKGKVNPHAFTSPRAGLIMTRNARDALIQVDPEHAEDYKANAAALSDELKSLDQAYQRELQALPEENRVLFTGERAFQYLAEDYGLEEGFIWEIDGSDEGTPAQIKRAIRFVKEHNPPSLFYEYNDDERPMNTVADATGVEVSGTLISDDIGEADSYVDYLKHNLETIVDGLSSSGSSSVE</sequence>
<evidence type="ECO:0000256" key="6">
    <source>
        <dbReference type="RuleBase" id="RU003512"/>
    </source>
</evidence>
<evidence type="ECO:0000313" key="9">
    <source>
        <dbReference type="EMBL" id="WNK20623.1"/>
    </source>
</evidence>
<dbReference type="Proteomes" id="UP001301869">
    <property type="component" value="Chromosome"/>
</dbReference>
<evidence type="ECO:0000256" key="8">
    <source>
        <dbReference type="SAM" id="SignalP"/>
    </source>
</evidence>
<evidence type="ECO:0000256" key="3">
    <source>
        <dbReference type="ARBA" id="ARBA00022448"/>
    </source>
</evidence>
<keyword evidence="10" id="KW-1185">Reference proteome</keyword>
<dbReference type="InterPro" id="IPR050492">
    <property type="entry name" value="Bact_metal-bind_prot9"/>
</dbReference>
<evidence type="ECO:0000256" key="1">
    <source>
        <dbReference type="ARBA" id="ARBA00004196"/>
    </source>
</evidence>
<keyword evidence="3 6" id="KW-0813">Transport</keyword>
<feature type="coiled-coil region" evidence="7">
    <location>
        <begin position="171"/>
        <end position="198"/>
    </location>
</feature>
<dbReference type="PRINTS" id="PR00690">
    <property type="entry name" value="ADHESNFAMILY"/>
</dbReference>
<keyword evidence="5 8" id="KW-0732">Signal</keyword>
<dbReference type="PANTHER" id="PTHR42953:SF1">
    <property type="entry name" value="METAL-BINDING PROTEIN HI_0362-RELATED"/>
    <property type="match status" value="1"/>
</dbReference>